<dbReference type="EMBL" id="JBIALX010000010">
    <property type="protein sequence ID" value="MFF0456491.1"/>
    <property type="molecule type" value="Genomic_DNA"/>
</dbReference>
<dbReference type="PANTHER" id="PTHR37489">
    <property type="entry name" value="DUF3500 DOMAIN-CONTAINING PROTEIN"/>
    <property type="match status" value="1"/>
</dbReference>
<dbReference type="PANTHER" id="PTHR37489:SF1">
    <property type="entry name" value="DUF3500 DOMAIN-CONTAINING PROTEIN"/>
    <property type="match status" value="1"/>
</dbReference>
<evidence type="ECO:0000313" key="2">
    <source>
        <dbReference type="Proteomes" id="UP001601521"/>
    </source>
</evidence>
<evidence type="ECO:0000313" key="1">
    <source>
        <dbReference type="EMBL" id="MFF0456491.1"/>
    </source>
</evidence>
<sequence>MSSNEDEVAVAMSAATHAWLESLTPTQMAHAHYGSPLAPDAEAERVRWFYTPTDHGGLALREQSPRQQSLAMQLLATGLSESGYATVATVMGLENILDQVEGWGVHWGRERGRDPELYWLRVFGKPGDTVWGWRMGGHHISINNLIVRGRVVATTPNFLGADPATTTLLGSSLRPLMGLEELARRLARSLDPAQWEHARLHPSAISDIVSGNRPRVAHGDTMMHMQDLWRGRFTDPELIALVDEVDRRAEAASGYTDGDHRAMAITAPPKGVGASRLDPHQRDELRRLIGLYTGRAPKPIADRHTAHYSRDSALDEVHFGWAGSIDSGKPHYYRIQGPRLLIEYDNTQRHANHAHSVWRDPVGDFGLDSLAEHRHHSAH</sequence>
<gene>
    <name evidence="1" type="ORF">ACFYTH_24270</name>
</gene>
<dbReference type="InterPro" id="IPR021889">
    <property type="entry name" value="DUF3500"/>
</dbReference>
<keyword evidence="2" id="KW-1185">Reference proteome</keyword>
<proteinExistence type="predicted"/>
<dbReference type="Proteomes" id="UP001601521">
    <property type="component" value="Unassembled WGS sequence"/>
</dbReference>
<dbReference type="Pfam" id="PF12006">
    <property type="entry name" value="DUF3500"/>
    <property type="match status" value="1"/>
</dbReference>
<protein>
    <submittedName>
        <fullName evidence="1">DUF3500 domain-containing protein</fullName>
    </submittedName>
</protein>
<organism evidence="1 2">
    <name type="scientific">Nocardia africana</name>
    <dbReference type="NCBI Taxonomy" id="134964"/>
    <lineage>
        <taxon>Bacteria</taxon>
        <taxon>Bacillati</taxon>
        <taxon>Actinomycetota</taxon>
        <taxon>Actinomycetes</taxon>
        <taxon>Mycobacteriales</taxon>
        <taxon>Nocardiaceae</taxon>
        <taxon>Nocardia</taxon>
    </lineage>
</organism>
<dbReference type="RefSeq" id="WP_387253373.1">
    <property type="nucleotide sequence ID" value="NZ_JBIALX010000010.1"/>
</dbReference>
<name>A0ABW6NMV2_9NOCA</name>
<reference evidence="1 2" key="1">
    <citation type="submission" date="2024-10" db="EMBL/GenBank/DDBJ databases">
        <title>The Natural Products Discovery Center: Release of the First 8490 Sequenced Strains for Exploring Actinobacteria Biosynthetic Diversity.</title>
        <authorList>
            <person name="Kalkreuter E."/>
            <person name="Kautsar S.A."/>
            <person name="Yang D."/>
            <person name="Bader C.D."/>
            <person name="Teijaro C.N."/>
            <person name="Fluegel L."/>
            <person name="Davis C.M."/>
            <person name="Simpson J.R."/>
            <person name="Lauterbach L."/>
            <person name="Steele A.D."/>
            <person name="Gui C."/>
            <person name="Meng S."/>
            <person name="Li G."/>
            <person name="Viehrig K."/>
            <person name="Ye F."/>
            <person name="Su P."/>
            <person name="Kiefer A.F."/>
            <person name="Nichols A."/>
            <person name="Cepeda A.J."/>
            <person name="Yan W."/>
            <person name="Fan B."/>
            <person name="Jiang Y."/>
            <person name="Adhikari A."/>
            <person name="Zheng C.-J."/>
            <person name="Schuster L."/>
            <person name="Cowan T.M."/>
            <person name="Smanski M.J."/>
            <person name="Chevrette M.G."/>
            <person name="De Carvalho L.P.S."/>
            <person name="Shen B."/>
        </authorList>
    </citation>
    <scope>NUCLEOTIDE SEQUENCE [LARGE SCALE GENOMIC DNA]</scope>
    <source>
        <strain evidence="1 2">NPDC004550</strain>
    </source>
</reference>
<comment type="caution">
    <text evidence="1">The sequence shown here is derived from an EMBL/GenBank/DDBJ whole genome shotgun (WGS) entry which is preliminary data.</text>
</comment>
<accession>A0ABW6NMV2</accession>